<dbReference type="AlphaFoldDB" id="A0A4U8RZL7"/>
<dbReference type="PROSITE" id="PS51257">
    <property type="entry name" value="PROKAR_LIPOPROTEIN"/>
    <property type="match status" value="1"/>
</dbReference>
<sequence length="484" mass="54315">MGYRKYILITFTLLAIVFMSACSHHSSLQTFNNHYYGGDSKKAYTYAKSQASKDGDVLWNLQAGMSGFVLAENDTSALLEQGERLFSKYEGEGLMGGMFGNVGAVLVNENVKTYRGNIYEGVMFNYYKALNAMRMGDYALARVEFNRANDRQRRAKEYFRKDIQKAMAESNKEQRENQQLKQIDKDRTSRSTDSILESQYSNLSHFVIYDGFINPAVSYVSALFFMSEGDYPKAIDLYKESYGITRSQVINQDLKVVNARQAGDNSTYTWFIIEDGRSASLEDVSIDLPAYIVSSRVLHAGVSIPQIKRGQASANTYKAITHSENLEFKAFEVGNLEGVLTNEFSQKLPFILTRAITSSIIKASTQAALSNLGGEQLGMTGALIGSLVGAMYSVATNSADIRISTALPHRILALQIPNKTLDFTLKADENTLYEVQFSCTKSEQKHKKIKKLITLCEKYDNIIYLRLKDKNPSYQILKGEVNEE</sequence>
<comment type="caution">
    <text evidence="2">The sequence shown here is derived from an EMBL/GenBank/DDBJ whole genome shotgun (WGS) entry which is preliminary data.</text>
</comment>
<evidence type="ECO:0008006" key="4">
    <source>
        <dbReference type="Google" id="ProtNLM"/>
    </source>
</evidence>
<name>A0A4U8RZL7_9HELI</name>
<evidence type="ECO:0000313" key="3">
    <source>
        <dbReference type="Proteomes" id="UP000029925"/>
    </source>
</evidence>
<dbReference type="Proteomes" id="UP000029925">
    <property type="component" value="Unassembled WGS sequence"/>
</dbReference>
<proteinExistence type="predicted"/>
<evidence type="ECO:0000313" key="2">
    <source>
        <dbReference type="EMBL" id="TLD78706.1"/>
    </source>
</evidence>
<feature type="compositionally biased region" description="Basic and acidic residues" evidence="1">
    <location>
        <begin position="168"/>
        <end position="190"/>
    </location>
</feature>
<accession>A0A4U8RZL7</accession>
<dbReference type="EMBL" id="JRPF02000004">
    <property type="protein sequence ID" value="TLD78706.1"/>
    <property type="molecule type" value="Genomic_DNA"/>
</dbReference>
<keyword evidence="3" id="KW-1185">Reference proteome</keyword>
<evidence type="ECO:0000256" key="1">
    <source>
        <dbReference type="SAM" id="MobiDB-lite"/>
    </source>
</evidence>
<protein>
    <recommendedName>
        <fullName evidence="4">Lipoprotein</fullName>
    </recommendedName>
</protein>
<organism evidence="2 3">
    <name type="scientific">Helicobacter typhlonius</name>
    <dbReference type="NCBI Taxonomy" id="76936"/>
    <lineage>
        <taxon>Bacteria</taxon>
        <taxon>Pseudomonadati</taxon>
        <taxon>Campylobacterota</taxon>
        <taxon>Epsilonproteobacteria</taxon>
        <taxon>Campylobacterales</taxon>
        <taxon>Helicobacteraceae</taxon>
        <taxon>Helicobacter</taxon>
    </lineage>
</organism>
<reference evidence="2 3" key="1">
    <citation type="journal article" date="2014" name="Genome Announc.">
        <title>Draft genome sequences of eight enterohepatic helicobacter species isolated from both laboratory and wild rodents.</title>
        <authorList>
            <person name="Sheh A."/>
            <person name="Shen Z."/>
            <person name="Fox J.G."/>
        </authorList>
    </citation>
    <scope>NUCLEOTIDE SEQUENCE [LARGE SCALE GENOMIC DNA]</scope>
    <source>
        <strain evidence="2 3">MIT 98-6810</strain>
    </source>
</reference>
<dbReference type="OrthoDB" id="5329991at2"/>
<feature type="region of interest" description="Disordered" evidence="1">
    <location>
        <begin position="168"/>
        <end position="191"/>
    </location>
</feature>
<gene>
    <name evidence="2" type="ORF">LS75_005235</name>
</gene>
<dbReference type="STRING" id="76936.BN2458_PEG1123"/>